<evidence type="ECO:0000313" key="8">
    <source>
        <dbReference type="Proteomes" id="UP001152795"/>
    </source>
</evidence>
<proteinExistence type="inferred from homology"/>
<dbReference type="GO" id="GO:0030552">
    <property type="term" value="F:cAMP binding"/>
    <property type="evidence" value="ECO:0007669"/>
    <property type="project" value="TreeGrafter"/>
</dbReference>
<accession>A0A7D9DMF8</accession>
<dbReference type="GO" id="GO:0042383">
    <property type="term" value="C:sarcolemma"/>
    <property type="evidence" value="ECO:0007669"/>
    <property type="project" value="TreeGrafter"/>
</dbReference>
<evidence type="ECO:0000256" key="2">
    <source>
        <dbReference type="ARBA" id="ARBA00007146"/>
    </source>
</evidence>
<keyword evidence="8" id="KW-1185">Reference proteome</keyword>
<dbReference type="Gene3D" id="2.60.120.10">
    <property type="entry name" value="Jelly Rolls"/>
    <property type="match status" value="1"/>
</dbReference>
<evidence type="ECO:0000313" key="7">
    <source>
        <dbReference type="EMBL" id="CAB3988206.1"/>
    </source>
</evidence>
<organism evidence="7 8">
    <name type="scientific">Paramuricea clavata</name>
    <name type="common">Red gorgonian</name>
    <name type="synonym">Violescent sea-whip</name>
    <dbReference type="NCBI Taxonomy" id="317549"/>
    <lineage>
        <taxon>Eukaryota</taxon>
        <taxon>Metazoa</taxon>
        <taxon>Cnidaria</taxon>
        <taxon>Anthozoa</taxon>
        <taxon>Octocorallia</taxon>
        <taxon>Malacalcyonacea</taxon>
        <taxon>Plexauridae</taxon>
        <taxon>Paramuricea</taxon>
    </lineage>
</organism>
<name>A0A7D9DMF8_PARCT</name>
<dbReference type="AlphaFoldDB" id="A0A7D9DMF8"/>
<evidence type="ECO:0000256" key="5">
    <source>
        <dbReference type="ARBA" id="ARBA00023136"/>
    </source>
</evidence>
<comment type="caution">
    <text evidence="7">The sequence shown here is derived from an EMBL/GenBank/DDBJ whole genome shotgun (WGS) entry which is preliminary data.</text>
</comment>
<evidence type="ECO:0000259" key="6">
    <source>
        <dbReference type="Pfam" id="PF04831"/>
    </source>
</evidence>
<comment type="subcellular location">
    <subcellularLocation>
        <location evidence="1">Membrane</location>
        <topology evidence="1">Multi-pass membrane protein</topology>
    </subcellularLocation>
</comment>
<dbReference type="GO" id="GO:0051146">
    <property type="term" value="P:striated muscle cell differentiation"/>
    <property type="evidence" value="ECO:0007669"/>
    <property type="project" value="TreeGrafter"/>
</dbReference>
<evidence type="ECO:0000256" key="4">
    <source>
        <dbReference type="ARBA" id="ARBA00022989"/>
    </source>
</evidence>
<dbReference type="InterPro" id="IPR014710">
    <property type="entry name" value="RmlC-like_jellyroll"/>
</dbReference>
<dbReference type="SUPFAM" id="SSF51206">
    <property type="entry name" value="cAMP-binding domain-like"/>
    <property type="match status" value="1"/>
</dbReference>
<gene>
    <name evidence="7" type="ORF">PACLA_8A046361</name>
</gene>
<dbReference type="Pfam" id="PF04831">
    <property type="entry name" value="POPDC1-3"/>
    <property type="match status" value="1"/>
</dbReference>
<keyword evidence="3" id="KW-0812">Transmembrane</keyword>
<dbReference type="InterPro" id="IPR006916">
    <property type="entry name" value="POPDC1-3"/>
</dbReference>
<dbReference type="InterPro" id="IPR018490">
    <property type="entry name" value="cNMP-bd_dom_sf"/>
</dbReference>
<feature type="domain" description="POPDC1-3" evidence="6">
    <location>
        <begin position="13"/>
        <end position="234"/>
    </location>
</feature>
<dbReference type="OrthoDB" id="425611at2759"/>
<comment type="similarity">
    <text evidence="2">Belongs to the popeye family.</text>
</comment>
<evidence type="ECO:0000256" key="1">
    <source>
        <dbReference type="ARBA" id="ARBA00004141"/>
    </source>
</evidence>
<keyword evidence="4" id="KW-1133">Transmembrane helix</keyword>
<dbReference type="PANTHER" id="PTHR12101">
    <property type="entry name" value="POPEYE DOMAIN CONTAINING PROTEIN"/>
    <property type="match status" value="1"/>
</dbReference>
<dbReference type="EMBL" id="CACRXK020001292">
    <property type="protein sequence ID" value="CAB3988206.1"/>
    <property type="molecule type" value="Genomic_DNA"/>
</dbReference>
<dbReference type="InterPro" id="IPR055272">
    <property type="entry name" value="POPDC1-3_dom"/>
</dbReference>
<protein>
    <submittedName>
        <fullName evidence="7">Popeye domain-containing 3</fullName>
    </submittedName>
</protein>
<evidence type="ECO:0000256" key="3">
    <source>
        <dbReference type="ARBA" id="ARBA00022692"/>
    </source>
</evidence>
<reference evidence="7" key="1">
    <citation type="submission" date="2020-04" db="EMBL/GenBank/DDBJ databases">
        <authorList>
            <person name="Alioto T."/>
            <person name="Alioto T."/>
            <person name="Gomez Garrido J."/>
        </authorList>
    </citation>
    <scope>NUCLEOTIDE SEQUENCE</scope>
    <source>
        <strain evidence="7">A484AB</strain>
    </source>
</reference>
<keyword evidence="5" id="KW-0472">Membrane</keyword>
<dbReference type="GO" id="GO:0042391">
    <property type="term" value="P:regulation of membrane potential"/>
    <property type="evidence" value="ECO:0007669"/>
    <property type="project" value="TreeGrafter"/>
</dbReference>
<sequence>MTYTIHCQWLPANNVLFQIANVWLVLSYFCPPTLNGLLYLRLCLGLAGIFFALWGWLVLCAPDTFVWNLLFFVGNFLHLGYIMFSRRSKTFVHDMETVYDKIFKPINTLRHQFQYLTKDFDTKLLSSGEIWVIDGVTELKTLSVLLHGRLDIRKHGRVVHTIQDCQFINSPEWIMSQDVPYIFEVTMQAKTECRIISWDRTMLQDILKKSAYLKAVLDAVVSRDVAQKLFAMNRRIQKSGQGLAHSIYSLNEIGQEPDDDGTVQTILRGNDDLESESSDEEKILHDVKTSLLRNGYNHTDRETTL</sequence>
<dbReference type="PANTHER" id="PTHR12101:SF1">
    <property type="entry name" value="BVES"/>
    <property type="match status" value="1"/>
</dbReference>
<dbReference type="Proteomes" id="UP001152795">
    <property type="component" value="Unassembled WGS sequence"/>
</dbReference>